<evidence type="ECO:0000259" key="5">
    <source>
        <dbReference type="Pfam" id="PF01625"/>
    </source>
</evidence>
<proteinExistence type="inferred from homology"/>
<evidence type="ECO:0000256" key="2">
    <source>
        <dbReference type="ARBA" id="ARBA00047806"/>
    </source>
</evidence>
<dbReference type="EC" id="1.8.4.11" evidence="4"/>
<organism evidence="6 7">
    <name type="scientific">Pollutimonas bauzanensis</name>
    <dbReference type="NCBI Taxonomy" id="658167"/>
    <lineage>
        <taxon>Bacteria</taxon>
        <taxon>Pseudomonadati</taxon>
        <taxon>Pseudomonadota</taxon>
        <taxon>Betaproteobacteria</taxon>
        <taxon>Burkholderiales</taxon>
        <taxon>Alcaligenaceae</taxon>
        <taxon>Pollutimonas</taxon>
    </lineage>
</organism>
<dbReference type="OrthoDB" id="4174719at2"/>
<dbReference type="InterPro" id="IPR036509">
    <property type="entry name" value="Met_Sox_Rdtase_MsrA_sf"/>
</dbReference>
<keyword evidence="7" id="KW-1185">Reference proteome</keyword>
<evidence type="ECO:0000256" key="4">
    <source>
        <dbReference type="HAMAP-Rule" id="MF_01401"/>
    </source>
</evidence>
<dbReference type="Pfam" id="PF01625">
    <property type="entry name" value="PMSR"/>
    <property type="match status" value="1"/>
</dbReference>
<comment type="catalytic activity">
    <reaction evidence="3 4">
        <text>[thioredoxin]-disulfide + L-methionine + H2O = L-methionine (S)-S-oxide + [thioredoxin]-dithiol</text>
        <dbReference type="Rhea" id="RHEA:19993"/>
        <dbReference type="Rhea" id="RHEA-COMP:10698"/>
        <dbReference type="Rhea" id="RHEA-COMP:10700"/>
        <dbReference type="ChEBI" id="CHEBI:15377"/>
        <dbReference type="ChEBI" id="CHEBI:29950"/>
        <dbReference type="ChEBI" id="CHEBI:50058"/>
        <dbReference type="ChEBI" id="CHEBI:57844"/>
        <dbReference type="ChEBI" id="CHEBI:58772"/>
        <dbReference type="EC" id="1.8.4.11"/>
    </reaction>
</comment>
<protein>
    <recommendedName>
        <fullName evidence="4">Peptide methionine sulfoxide reductase MsrA</fullName>
        <shortName evidence="4">Protein-methionine-S-oxide reductase</shortName>
        <ecNumber evidence="4">1.8.4.11</ecNumber>
    </recommendedName>
    <alternativeName>
        <fullName evidence="4">Peptide-methionine (S)-S-oxide reductase</fullName>
        <shortName evidence="4">Peptide Met(O) reductase</shortName>
    </alternativeName>
</protein>
<evidence type="ECO:0000256" key="3">
    <source>
        <dbReference type="ARBA" id="ARBA00048782"/>
    </source>
</evidence>
<dbReference type="GO" id="GO:0008113">
    <property type="term" value="F:peptide-methionine (S)-S-oxide reductase activity"/>
    <property type="evidence" value="ECO:0007669"/>
    <property type="project" value="UniProtKB-UniRule"/>
</dbReference>
<dbReference type="GO" id="GO:0033744">
    <property type="term" value="F:L-methionine:thioredoxin-disulfide S-oxidoreductase activity"/>
    <property type="evidence" value="ECO:0007669"/>
    <property type="project" value="RHEA"/>
</dbReference>
<dbReference type="NCBIfam" id="TIGR00401">
    <property type="entry name" value="msrA"/>
    <property type="match status" value="1"/>
</dbReference>
<feature type="active site" evidence="4">
    <location>
        <position position="11"/>
    </location>
</feature>
<dbReference type="Proteomes" id="UP000184226">
    <property type="component" value="Unassembled WGS sequence"/>
</dbReference>
<name>A0A1M5ZI17_9BURK</name>
<dbReference type="HAMAP" id="MF_01401">
    <property type="entry name" value="MsrA"/>
    <property type="match status" value="1"/>
</dbReference>
<accession>A0A1M5ZI17</accession>
<comment type="similarity">
    <text evidence="4">Belongs to the MsrA Met sulfoxide reductase family.</text>
</comment>
<dbReference type="AlphaFoldDB" id="A0A1M5ZI17"/>
<evidence type="ECO:0000313" key="6">
    <source>
        <dbReference type="EMBL" id="SHI23739.1"/>
    </source>
</evidence>
<evidence type="ECO:0000313" key="7">
    <source>
        <dbReference type="Proteomes" id="UP000184226"/>
    </source>
</evidence>
<feature type="domain" description="Peptide methionine sulphoxide reductase MsrA" evidence="5">
    <location>
        <begin position="5"/>
        <end position="155"/>
    </location>
</feature>
<dbReference type="EMBL" id="FQXE01000015">
    <property type="protein sequence ID" value="SHI23739.1"/>
    <property type="molecule type" value="Genomic_DNA"/>
</dbReference>
<dbReference type="PANTHER" id="PTHR43774">
    <property type="entry name" value="PEPTIDE METHIONINE SULFOXIDE REDUCTASE"/>
    <property type="match status" value="1"/>
</dbReference>
<dbReference type="STRING" id="658167.SAMN04488135_1153"/>
<dbReference type="Gene3D" id="3.30.1060.10">
    <property type="entry name" value="Peptide methionine sulphoxide reductase MsrA"/>
    <property type="match status" value="1"/>
</dbReference>
<dbReference type="RefSeq" id="WP_073107561.1">
    <property type="nucleotide sequence ID" value="NZ_FQXE01000015.1"/>
</dbReference>
<reference evidence="6 7" key="1">
    <citation type="submission" date="2016-11" db="EMBL/GenBank/DDBJ databases">
        <authorList>
            <person name="Jaros S."/>
            <person name="Januszkiewicz K."/>
            <person name="Wedrychowicz H."/>
        </authorList>
    </citation>
    <scope>NUCLEOTIDE SEQUENCE [LARGE SCALE GENOMIC DNA]</scope>
    <source>
        <strain evidence="6 7">CGMCC 1.10190</strain>
    </source>
</reference>
<dbReference type="SUPFAM" id="SSF55068">
    <property type="entry name" value="Peptide methionine sulfoxide reductase"/>
    <property type="match status" value="1"/>
</dbReference>
<comment type="catalytic activity">
    <reaction evidence="2 4">
        <text>L-methionyl-[protein] + [thioredoxin]-disulfide + H2O = L-methionyl-(S)-S-oxide-[protein] + [thioredoxin]-dithiol</text>
        <dbReference type="Rhea" id="RHEA:14217"/>
        <dbReference type="Rhea" id="RHEA-COMP:10698"/>
        <dbReference type="Rhea" id="RHEA-COMP:10700"/>
        <dbReference type="Rhea" id="RHEA-COMP:12313"/>
        <dbReference type="Rhea" id="RHEA-COMP:12315"/>
        <dbReference type="ChEBI" id="CHEBI:15377"/>
        <dbReference type="ChEBI" id="CHEBI:16044"/>
        <dbReference type="ChEBI" id="CHEBI:29950"/>
        <dbReference type="ChEBI" id="CHEBI:44120"/>
        <dbReference type="ChEBI" id="CHEBI:50058"/>
        <dbReference type="EC" id="1.8.4.11"/>
    </reaction>
</comment>
<gene>
    <name evidence="4" type="primary">msrA</name>
    <name evidence="6" type="ORF">SAMN04488135_1153</name>
</gene>
<keyword evidence="1 4" id="KW-0560">Oxidoreductase</keyword>
<evidence type="ECO:0000256" key="1">
    <source>
        <dbReference type="ARBA" id="ARBA00023002"/>
    </source>
</evidence>
<dbReference type="InterPro" id="IPR002569">
    <property type="entry name" value="Met_Sox_Rdtase_MsrA_dom"/>
</dbReference>
<dbReference type="PANTHER" id="PTHR43774:SF1">
    <property type="entry name" value="PEPTIDE METHIONINE SULFOXIDE REDUCTASE MSRA 2"/>
    <property type="match status" value="1"/>
</dbReference>
<sequence length="175" mass="19218">MTEVAILGGGCFWCTESVFLAVRGVLEVAPGYSGGHVANPSYEQVCGKATGHIEVVRVVFDPEVIDFETVLQVFFATHDPTTVDQQGADVGPQYASAIFCQSEQQKEIAQRVIAEVQAEIGEPVVTKVLGAEHFWPAEDYHRNYYAQHPNQGYCQAVIAPKLSKFRKRFAQLLAG</sequence>
<comment type="function">
    <text evidence="4">Has an important function as a repair enzyme for proteins that have been inactivated by oxidation. Catalyzes the reversible oxidation-reduction of methionine sulfoxide in proteins to methionine.</text>
</comment>